<sequence length="59" mass="6569">MGKMGKNGAQIQLCTFVHQAHQGAADLHRLERFHPSQRCTRWNMQAGVVVQYFGVLGGT</sequence>
<proteinExistence type="predicted"/>
<dbReference type="Proteomes" id="UP001642720">
    <property type="component" value="Unassembled WGS sequence"/>
</dbReference>
<dbReference type="RefSeq" id="XP_073558292.1">
    <property type="nucleotide sequence ID" value="XM_073702872.1"/>
</dbReference>
<organism evidence="1 2">
    <name type="scientific">Trichoderma ghanense</name>
    <dbReference type="NCBI Taxonomy" id="65468"/>
    <lineage>
        <taxon>Eukaryota</taxon>
        <taxon>Fungi</taxon>
        <taxon>Dikarya</taxon>
        <taxon>Ascomycota</taxon>
        <taxon>Pezizomycotina</taxon>
        <taxon>Sordariomycetes</taxon>
        <taxon>Hypocreomycetidae</taxon>
        <taxon>Hypocreales</taxon>
        <taxon>Hypocreaceae</taxon>
        <taxon>Trichoderma</taxon>
    </lineage>
</organism>
<comment type="caution">
    <text evidence="1">The sequence shown here is derived from an EMBL/GenBank/DDBJ whole genome shotgun (WGS) entry which is preliminary data.</text>
</comment>
<accession>A0ABY2H246</accession>
<evidence type="ECO:0000313" key="1">
    <source>
        <dbReference type="EMBL" id="TFB02091.1"/>
    </source>
</evidence>
<keyword evidence="2" id="KW-1185">Reference proteome</keyword>
<reference evidence="1 2" key="1">
    <citation type="submission" date="2018-01" db="EMBL/GenBank/DDBJ databases">
        <title>Genome characterization of the sugarcane-associated fungus Trichoderma ghanense CCMA-1212 and their application in lignocelulose bioconversion.</title>
        <authorList>
            <person name="Steindorff A.S."/>
            <person name="Mendes T.D."/>
            <person name="Vilela E.S.D."/>
            <person name="Rodrigues D.S."/>
            <person name="Formighieri E.F."/>
            <person name="Melo I.S."/>
            <person name="Favaro L.C.L."/>
        </authorList>
    </citation>
    <scope>NUCLEOTIDE SEQUENCE [LARGE SCALE GENOMIC DNA]</scope>
    <source>
        <strain evidence="1 2">CCMA-1212</strain>
    </source>
</reference>
<dbReference type="GeneID" id="300577322"/>
<name>A0ABY2H246_9HYPO</name>
<dbReference type="EMBL" id="PPTA01000007">
    <property type="protein sequence ID" value="TFB02091.1"/>
    <property type="molecule type" value="Genomic_DNA"/>
</dbReference>
<protein>
    <submittedName>
        <fullName evidence="1">Uncharacterized protein</fullName>
    </submittedName>
</protein>
<evidence type="ECO:0000313" key="2">
    <source>
        <dbReference type="Proteomes" id="UP001642720"/>
    </source>
</evidence>
<gene>
    <name evidence="1" type="ORF">CCMA1212_005618</name>
</gene>